<organism evidence="1 2">
    <name type="scientific">Hypocrea virens (strain Gv29-8 / FGSC 10586)</name>
    <name type="common">Gliocladium virens</name>
    <name type="synonym">Trichoderma virens</name>
    <dbReference type="NCBI Taxonomy" id="413071"/>
    <lineage>
        <taxon>Eukaryota</taxon>
        <taxon>Fungi</taxon>
        <taxon>Dikarya</taxon>
        <taxon>Ascomycota</taxon>
        <taxon>Pezizomycotina</taxon>
        <taxon>Sordariomycetes</taxon>
        <taxon>Hypocreomycetidae</taxon>
        <taxon>Hypocreales</taxon>
        <taxon>Hypocreaceae</taxon>
        <taxon>Trichoderma</taxon>
    </lineage>
</organism>
<feature type="non-terminal residue" evidence="1">
    <location>
        <position position="70"/>
    </location>
</feature>
<proteinExistence type="predicted"/>
<keyword evidence="2" id="KW-1185">Reference proteome</keyword>
<dbReference type="OrthoDB" id="7464126at2759"/>
<dbReference type="VEuPathDB" id="FungiDB:TRIVIDRAFT_9781"/>
<comment type="caution">
    <text evidence="1">The sequence shown here is derived from an EMBL/GenBank/DDBJ whole genome shotgun (WGS) entry which is preliminary data.</text>
</comment>
<dbReference type="EMBL" id="ABDF02000088">
    <property type="protein sequence ID" value="EHK17684.1"/>
    <property type="molecule type" value="Genomic_DNA"/>
</dbReference>
<dbReference type="AlphaFoldDB" id="G9N6C2"/>
<protein>
    <submittedName>
        <fullName evidence="1">Uncharacterized protein</fullName>
    </submittedName>
</protein>
<dbReference type="RefSeq" id="XP_013951597.1">
    <property type="nucleotide sequence ID" value="XM_014096122.1"/>
</dbReference>
<sequence>SIVAVHGMNLENNERHADNTWTDRTTNVNWLKDLLPSRLPNARVLAYQYNANIAFGASSAGINEQAKNML</sequence>
<feature type="non-terminal residue" evidence="1">
    <location>
        <position position="1"/>
    </location>
</feature>
<dbReference type="GeneID" id="25799094"/>
<dbReference type="eggNOG" id="ENOG502SYTE">
    <property type="taxonomic scope" value="Eukaryota"/>
</dbReference>
<reference evidence="1 2" key="1">
    <citation type="journal article" date="2011" name="Genome Biol.">
        <title>Comparative genome sequence analysis underscores mycoparasitism as the ancestral life style of Trichoderma.</title>
        <authorList>
            <person name="Kubicek C.P."/>
            <person name="Herrera-Estrella A."/>
            <person name="Seidl-Seiboth V."/>
            <person name="Martinez D.A."/>
            <person name="Druzhinina I.S."/>
            <person name="Thon M."/>
            <person name="Zeilinger S."/>
            <person name="Casas-Flores S."/>
            <person name="Horwitz B.A."/>
            <person name="Mukherjee P.K."/>
            <person name="Mukherjee M."/>
            <person name="Kredics L."/>
            <person name="Alcaraz L.D."/>
            <person name="Aerts A."/>
            <person name="Antal Z."/>
            <person name="Atanasova L."/>
            <person name="Cervantes-Badillo M.G."/>
            <person name="Challacombe J."/>
            <person name="Chertkov O."/>
            <person name="McCluskey K."/>
            <person name="Coulpier F."/>
            <person name="Deshpande N."/>
            <person name="von Doehren H."/>
            <person name="Ebbole D.J."/>
            <person name="Esquivel-Naranjo E.U."/>
            <person name="Fekete E."/>
            <person name="Flipphi M."/>
            <person name="Glaser F."/>
            <person name="Gomez-Rodriguez E.Y."/>
            <person name="Gruber S."/>
            <person name="Han C."/>
            <person name="Henrissat B."/>
            <person name="Hermosa R."/>
            <person name="Hernandez-Onate M."/>
            <person name="Karaffa L."/>
            <person name="Kosti I."/>
            <person name="Le Crom S."/>
            <person name="Lindquist E."/>
            <person name="Lucas S."/>
            <person name="Luebeck M."/>
            <person name="Luebeck P.S."/>
            <person name="Margeot A."/>
            <person name="Metz B."/>
            <person name="Misra M."/>
            <person name="Nevalainen H."/>
            <person name="Omann M."/>
            <person name="Packer N."/>
            <person name="Perrone G."/>
            <person name="Uresti-Rivera E.E."/>
            <person name="Salamov A."/>
            <person name="Schmoll M."/>
            <person name="Seiboth B."/>
            <person name="Shapiro H."/>
            <person name="Sukno S."/>
            <person name="Tamayo-Ramos J.A."/>
            <person name="Tisch D."/>
            <person name="Wiest A."/>
            <person name="Wilkinson H.H."/>
            <person name="Zhang M."/>
            <person name="Coutinho P.M."/>
            <person name="Kenerley C.M."/>
            <person name="Monte E."/>
            <person name="Baker S.E."/>
            <person name="Grigoriev I.V."/>
        </authorList>
    </citation>
    <scope>NUCLEOTIDE SEQUENCE [LARGE SCALE GENOMIC DNA]</scope>
    <source>
        <strain evidence="2">Gv29-8 / FGSC 10586</strain>
    </source>
</reference>
<dbReference type="Proteomes" id="UP000007115">
    <property type="component" value="Unassembled WGS sequence"/>
</dbReference>
<evidence type="ECO:0000313" key="2">
    <source>
        <dbReference type="Proteomes" id="UP000007115"/>
    </source>
</evidence>
<name>G9N6C2_HYPVG</name>
<accession>G9N6C2</accession>
<gene>
    <name evidence="1" type="ORF">TRIVIDRAFT_9781</name>
</gene>
<dbReference type="OMA" id="NERHADN"/>
<evidence type="ECO:0000313" key="1">
    <source>
        <dbReference type="EMBL" id="EHK17684.1"/>
    </source>
</evidence>
<dbReference type="HOGENOM" id="CLU_2764741_0_0_1"/>
<dbReference type="InParanoid" id="G9N6C2"/>